<sequence>MGGASEQQGGISPPENTPHSRPTQYEKGFETVGESLILLGFRSLAEMKSIIAVQNKIKSCFNNETE</sequence>
<keyword evidence="3" id="KW-1185">Reference proteome</keyword>
<evidence type="ECO:0000313" key="3">
    <source>
        <dbReference type="Proteomes" id="UP001234178"/>
    </source>
</evidence>
<feature type="region of interest" description="Disordered" evidence="1">
    <location>
        <begin position="1"/>
        <end position="27"/>
    </location>
</feature>
<gene>
    <name evidence="2" type="ORF">OUZ56_019880</name>
</gene>
<feature type="compositionally biased region" description="Polar residues" evidence="1">
    <location>
        <begin position="1"/>
        <end position="10"/>
    </location>
</feature>
<accession>A0ABQ9ZCW6</accession>
<comment type="caution">
    <text evidence="2">The sequence shown here is derived from an EMBL/GenBank/DDBJ whole genome shotgun (WGS) entry which is preliminary data.</text>
</comment>
<reference evidence="2 3" key="1">
    <citation type="journal article" date="2023" name="Nucleic Acids Res.">
        <title>The hologenome of Daphnia magna reveals possible DNA methylation and microbiome-mediated evolution of the host genome.</title>
        <authorList>
            <person name="Chaturvedi A."/>
            <person name="Li X."/>
            <person name="Dhandapani V."/>
            <person name="Marshall H."/>
            <person name="Kissane S."/>
            <person name="Cuenca-Cambronero M."/>
            <person name="Asole G."/>
            <person name="Calvet F."/>
            <person name="Ruiz-Romero M."/>
            <person name="Marangio P."/>
            <person name="Guigo R."/>
            <person name="Rago D."/>
            <person name="Mirbahai L."/>
            <person name="Eastwood N."/>
            <person name="Colbourne J.K."/>
            <person name="Zhou J."/>
            <person name="Mallon E."/>
            <person name="Orsini L."/>
        </authorList>
    </citation>
    <scope>NUCLEOTIDE SEQUENCE [LARGE SCALE GENOMIC DNA]</scope>
    <source>
        <strain evidence="2">LRV0_1</strain>
    </source>
</reference>
<evidence type="ECO:0000256" key="1">
    <source>
        <dbReference type="SAM" id="MobiDB-lite"/>
    </source>
</evidence>
<proteinExistence type="predicted"/>
<organism evidence="2 3">
    <name type="scientific">Daphnia magna</name>
    <dbReference type="NCBI Taxonomy" id="35525"/>
    <lineage>
        <taxon>Eukaryota</taxon>
        <taxon>Metazoa</taxon>
        <taxon>Ecdysozoa</taxon>
        <taxon>Arthropoda</taxon>
        <taxon>Crustacea</taxon>
        <taxon>Branchiopoda</taxon>
        <taxon>Diplostraca</taxon>
        <taxon>Cladocera</taxon>
        <taxon>Anomopoda</taxon>
        <taxon>Daphniidae</taxon>
        <taxon>Daphnia</taxon>
    </lineage>
</organism>
<name>A0ABQ9ZCW6_9CRUS</name>
<dbReference type="EMBL" id="JAOYFB010000003">
    <property type="protein sequence ID" value="KAK4010747.1"/>
    <property type="molecule type" value="Genomic_DNA"/>
</dbReference>
<protein>
    <submittedName>
        <fullName evidence="2">Uncharacterized protein</fullName>
    </submittedName>
</protein>
<dbReference type="Proteomes" id="UP001234178">
    <property type="component" value="Unassembled WGS sequence"/>
</dbReference>
<evidence type="ECO:0000313" key="2">
    <source>
        <dbReference type="EMBL" id="KAK4010747.1"/>
    </source>
</evidence>